<reference evidence="2" key="1">
    <citation type="submission" date="2023-02" db="EMBL/GenBank/DDBJ databases">
        <title>Nocardiopsis ansamitocini NBRC 112285.</title>
        <authorList>
            <person name="Ichikawa N."/>
            <person name="Sato H."/>
            <person name="Tonouchi N."/>
        </authorList>
    </citation>
    <scope>NUCLEOTIDE SEQUENCE</scope>
    <source>
        <strain evidence="2">NBRC 112285</strain>
    </source>
</reference>
<dbReference type="Gene3D" id="3.40.50.80">
    <property type="entry name" value="Nucleotide-binding domain of ferredoxin-NADP reductase (FNR) module"/>
    <property type="match status" value="1"/>
</dbReference>
<protein>
    <recommendedName>
        <fullName evidence="4">FAD-binding FR-type domain-containing protein</fullName>
    </recommendedName>
</protein>
<sequence length="329" mass="35278">MQAATPTTEPHQPPGRDDRHHLPAIDRGRYPTPRSRNRTHTHRSLPAVVSVIPVGGWLPERFDAHNAWTFAGAAFLVLASKPAAGAQPLLKKEPIVPQAPALIGDLAASALGRRARVLHLHEPAPGFLELELHATAPSGGWHPGHEVQFRVAPTLGRRYTVRTVGGPESEHIGIIAATGAEGPGTAWLRGLKAGAETTVLAGRHRPLREHGPRCLYLGDGCALGTLDVHARSGNGAVVAVEVPADAVTALAARWPRYHFLPAVEAPGDTLQSWLERAIADDEFTDLDGAVLLGHAQSIQRQRHALVDAQNLPRRAITTKPYWATGRQGL</sequence>
<feature type="compositionally biased region" description="Polar residues" evidence="1">
    <location>
        <begin position="1"/>
        <end position="10"/>
    </location>
</feature>
<evidence type="ECO:0000256" key="1">
    <source>
        <dbReference type="SAM" id="MobiDB-lite"/>
    </source>
</evidence>
<dbReference type="AlphaFoldDB" id="A0A9W6P6Y4"/>
<name>A0A9W6P6Y4_9ACTN</name>
<comment type="caution">
    <text evidence="2">The sequence shown here is derived from an EMBL/GenBank/DDBJ whole genome shotgun (WGS) entry which is preliminary data.</text>
</comment>
<dbReference type="InterPro" id="IPR039261">
    <property type="entry name" value="FNR_nucleotide-bd"/>
</dbReference>
<evidence type="ECO:0000313" key="2">
    <source>
        <dbReference type="EMBL" id="GLU48266.1"/>
    </source>
</evidence>
<accession>A0A9W6P6Y4</accession>
<evidence type="ECO:0000313" key="3">
    <source>
        <dbReference type="Proteomes" id="UP001165092"/>
    </source>
</evidence>
<organism evidence="2 3">
    <name type="scientific">Nocardiopsis ansamitocini</name>
    <dbReference type="NCBI Taxonomy" id="1670832"/>
    <lineage>
        <taxon>Bacteria</taxon>
        <taxon>Bacillati</taxon>
        <taxon>Actinomycetota</taxon>
        <taxon>Actinomycetes</taxon>
        <taxon>Streptosporangiales</taxon>
        <taxon>Nocardiopsidaceae</taxon>
        <taxon>Nocardiopsis</taxon>
    </lineage>
</organism>
<dbReference type="EMBL" id="BSQG01000004">
    <property type="protein sequence ID" value="GLU48266.1"/>
    <property type="molecule type" value="Genomic_DNA"/>
</dbReference>
<feature type="compositionally biased region" description="Basic and acidic residues" evidence="1">
    <location>
        <begin position="14"/>
        <end position="29"/>
    </location>
</feature>
<evidence type="ECO:0008006" key="4">
    <source>
        <dbReference type="Google" id="ProtNLM"/>
    </source>
</evidence>
<keyword evidence="3" id="KW-1185">Reference proteome</keyword>
<feature type="region of interest" description="Disordered" evidence="1">
    <location>
        <begin position="1"/>
        <end position="41"/>
    </location>
</feature>
<dbReference type="Proteomes" id="UP001165092">
    <property type="component" value="Unassembled WGS sequence"/>
</dbReference>
<gene>
    <name evidence="2" type="ORF">Nans01_26170</name>
</gene>
<proteinExistence type="predicted"/>